<dbReference type="PROSITE" id="PS50835">
    <property type="entry name" value="IG_LIKE"/>
    <property type="match status" value="1"/>
</dbReference>
<dbReference type="EMBL" id="AKHW03005337">
    <property type="protein sequence ID" value="KYO27134.1"/>
    <property type="molecule type" value="Genomic_DNA"/>
</dbReference>
<dbReference type="AlphaFoldDB" id="A0A151MRG2"/>
<evidence type="ECO:0000259" key="2">
    <source>
        <dbReference type="PROSITE" id="PS50835"/>
    </source>
</evidence>
<dbReference type="Gene3D" id="2.60.40.10">
    <property type="entry name" value="Immunoglobulins"/>
    <property type="match status" value="1"/>
</dbReference>
<dbReference type="InterPro" id="IPR036179">
    <property type="entry name" value="Ig-like_dom_sf"/>
</dbReference>
<proteinExistence type="predicted"/>
<reference evidence="3 4" key="1">
    <citation type="journal article" date="2012" name="Genome Biol.">
        <title>Sequencing three crocodilian genomes to illuminate the evolution of archosaurs and amniotes.</title>
        <authorList>
            <person name="St John J.A."/>
            <person name="Braun E.L."/>
            <person name="Isberg S.R."/>
            <person name="Miles L.G."/>
            <person name="Chong A.Y."/>
            <person name="Gongora J."/>
            <person name="Dalzell P."/>
            <person name="Moran C."/>
            <person name="Bed'hom B."/>
            <person name="Abzhanov A."/>
            <person name="Burgess S.C."/>
            <person name="Cooksey A.M."/>
            <person name="Castoe T.A."/>
            <person name="Crawford N.G."/>
            <person name="Densmore L.D."/>
            <person name="Drew J.C."/>
            <person name="Edwards S.V."/>
            <person name="Faircloth B.C."/>
            <person name="Fujita M.K."/>
            <person name="Greenwold M.J."/>
            <person name="Hoffmann F.G."/>
            <person name="Howard J.M."/>
            <person name="Iguchi T."/>
            <person name="Janes D.E."/>
            <person name="Khan S.Y."/>
            <person name="Kohno S."/>
            <person name="de Koning A.J."/>
            <person name="Lance S.L."/>
            <person name="McCarthy F.M."/>
            <person name="McCormack J.E."/>
            <person name="Merchant M.E."/>
            <person name="Peterson D.G."/>
            <person name="Pollock D.D."/>
            <person name="Pourmand N."/>
            <person name="Raney B.J."/>
            <person name="Roessler K.A."/>
            <person name="Sanford J.R."/>
            <person name="Sawyer R.H."/>
            <person name="Schmidt C.J."/>
            <person name="Triplett E.W."/>
            <person name="Tuberville T.D."/>
            <person name="Venegas-Anaya M."/>
            <person name="Howard J.T."/>
            <person name="Jarvis E.D."/>
            <person name="Guillette L.J.Jr."/>
            <person name="Glenn T.C."/>
            <person name="Green R.E."/>
            <person name="Ray D.A."/>
        </authorList>
    </citation>
    <scope>NUCLEOTIDE SEQUENCE [LARGE SCALE GENOMIC DNA]</scope>
    <source>
        <strain evidence="3">KSC_2009_1</strain>
    </source>
</reference>
<evidence type="ECO:0000256" key="1">
    <source>
        <dbReference type="SAM" id="MobiDB-lite"/>
    </source>
</evidence>
<keyword evidence="4" id="KW-1185">Reference proteome</keyword>
<protein>
    <recommendedName>
        <fullName evidence="2">Ig-like domain-containing protein</fullName>
    </recommendedName>
</protein>
<dbReference type="SUPFAM" id="SSF48726">
    <property type="entry name" value="Immunoglobulin"/>
    <property type="match status" value="1"/>
</dbReference>
<accession>A0A151MRG2</accession>
<evidence type="ECO:0000313" key="4">
    <source>
        <dbReference type="Proteomes" id="UP000050525"/>
    </source>
</evidence>
<sequence length="91" mass="9513">MLSQPKAMSPDPTVVENGTLEPPAPSGTKMLLWDRDGSVLAPGSCAGLSLGNRTLTVQGVGQDDAGDYTCEVRIPVNRNCSRPVPVTVTCD</sequence>
<dbReference type="InterPro" id="IPR013783">
    <property type="entry name" value="Ig-like_fold"/>
</dbReference>
<name>A0A151MRG2_ALLMI</name>
<organism evidence="3 4">
    <name type="scientific">Alligator mississippiensis</name>
    <name type="common">American alligator</name>
    <dbReference type="NCBI Taxonomy" id="8496"/>
    <lineage>
        <taxon>Eukaryota</taxon>
        <taxon>Metazoa</taxon>
        <taxon>Chordata</taxon>
        <taxon>Craniata</taxon>
        <taxon>Vertebrata</taxon>
        <taxon>Euteleostomi</taxon>
        <taxon>Archelosauria</taxon>
        <taxon>Archosauria</taxon>
        <taxon>Crocodylia</taxon>
        <taxon>Alligatoridae</taxon>
        <taxon>Alligatorinae</taxon>
        <taxon>Alligator</taxon>
    </lineage>
</organism>
<comment type="caution">
    <text evidence="3">The sequence shown here is derived from an EMBL/GenBank/DDBJ whole genome shotgun (WGS) entry which is preliminary data.</text>
</comment>
<feature type="domain" description="Ig-like" evidence="2">
    <location>
        <begin position="33"/>
        <end position="89"/>
    </location>
</feature>
<dbReference type="Proteomes" id="UP000050525">
    <property type="component" value="Unassembled WGS sequence"/>
</dbReference>
<evidence type="ECO:0000313" key="3">
    <source>
        <dbReference type="EMBL" id="KYO27134.1"/>
    </source>
</evidence>
<gene>
    <name evidence="3" type="ORF">Y1Q_0013425</name>
</gene>
<dbReference type="InterPro" id="IPR007110">
    <property type="entry name" value="Ig-like_dom"/>
</dbReference>
<feature type="region of interest" description="Disordered" evidence="1">
    <location>
        <begin position="1"/>
        <end position="26"/>
    </location>
</feature>